<organism evidence="2 3">
    <name type="scientific">Holdemania filiformis</name>
    <dbReference type="NCBI Taxonomy" id="61171"/>
    <lineage>
        <taxon>Bacteria</taxon>
        <taxon>Bacillati</taxon>
        <taxon>Bacillota</taxon>
        <taxon>Erysipelotrichia</taxon>
        <taxon>Erysipelotrichales</taxon>
        <taxon>Erysipelotrichaceae</taxon>
        <taxon>Holdemania</taxon>
    </lineage>
</organism>
<feature type="transmembrane region" description="Helical" evidence="1">
    <location>
        <begin position="124"/>
        <end position="141"/>
    </location>
</feature>
<dbReference type="GeneID" id="83015282"/>
<sequence length="175" mass="20371">MKVNCESCGKPITAQVNSLFEQFEPGRVVCPHCHHQQKRYISEADLLIYFCFSAVLYSIVLVLIFFLLNWKMQAWILILAVGLFVAAYFAMKYGSAMLYERAYFKPDIKNKVIQEDVNTVRKRLKTQFILFMLVAFMFGTQPEFIPFFFILIAAFLALTVIKVRLAIRNERGCDR</sequence>
<evidence type="ECO:0000313" key="2">
    <source>
        <dbReference type="EMBL" id="RGR74659.1"/>
    </source>
</evidence>
<dbReference type="AlphaFoldDB" id="A0A412G2L9"/>
<evidence type="ECO:0000313" key="3">
    <source>
        <dbReference type="Proteomes" id="UP000284178"/>
    </source>
</evidence>
<keyword evidence="1" id="KW-1133">Transmembrane helix</keyword>
<name>A0A412G2L9_9FIRM</name>
<keyword evidence="3" id="KW-1185">Reference proteome</keyword>
<feature type="transmembrane region" description="Helical" evidence="1">
    <location>
        <begin position="46"/>
        <end position="68"/>
    </location>
</feature>
<reference evidence="2 3" key="1">
    <citation type="submission" date="2018-08" db="EMBL/GenBank/DDBJ databases">
        <title>A genome reference for cultivated species of the human gut microbiota.</title>
        <authorList>
            <person name="Zou Y."/>
            <person name="Xue W."/>
            <person name="Luo G."/>
        </authorList>
    </citation>
    <scope>NUCLEOTIDE SEQUENCE [LARGE SCALE GENOMIC DNA]</scope>
    <source>
        <strain evidence="2 3">AF24-29</strain>
    </source>
</reference>
<feature type="transmembrane region" description="Helical" evidence="1">
    <location>
        <begin position="74"/>
        <end position="91"/>
    </location>
</feature>
<feature type="transmembrane region" description="Helical" evidence="1">
    <location>
        <begin position="147"/>
        <end position="167"/>
    </location>
</feature>
<keyword evidence="1" id="KW-0472">Membrane</keyword>
<proteinExistence type="predicted"/>
<dbReference type="EMBL" id="QRUP01000008">
    <property type="protein sequence ID" value="RGR74659.1"/>
    <property type="molecule type" value="Genomic_DNA"/>
</dbReference>
<accession>A0A412G2L9</accession>
<gene>
    <name evidence="2" type="ORF">DWY25_07675</name>
</gene>
<keyword evidence="1" id="KW-0812">Transmembrane</keyword>
<protein>
    <submittedName>
        <fullName evidence="2">Uncharacterized protein</fullName>
    </submittedName>
</protein>
<dbReference type="Proteomes" id="UP000284178">
    <property type="component" value="Unassembled WGS sequence"/>
</dbReference>
<comment type="caution">
    <text evidence="2">The sequence shown here is derived from an EMBL/GenBank/DDBJ whole genome shotgun (WGS) entry which is preliminary data.</text>
</comment>
<evidence type="ECO:0000256" key="1">
    <source>
        <dbReference type="SAM" id="Phobius"/>
    </source>
</evidence>
<dbReference type="RefSeq" id="WP_117894750.1">
    <property type="nucleotide sequence ID" value="NZ_CABJCV010000008.1"/>
</dbReference>